<keyword evidence="3" id="KW-1185">Reference proteome</keyword>
<feature type="chain" id="PRO_5020185197" evidence="1">
    <location>
        <begin position="24"/>
        <end position="236"/>
    </location>
</feature>
<dbReference type="RefSeq" id="WP_133594331.1">
    <property type="nucleotide sequence ID" value="NZ_SNVV01000021.1"/>
</dbReference>
<accession>A0A4R6DQH8</accession>
<evidence type="ECO:0000313" key="3">
    <source>
        <dbReference type="Proteomes" id="UP000295129"/>
    </source>
</evidence>
<name>A0A4R6DQH8_9RHOO</name>
<feature type="signal peptide" evidence="1">
    <location>
        <begin position="1"/>
        <end position="23"/>
    </location>
</feature>
<keyword evidence="1" id="KW-0732">Signal</keyword>
<evidence type="ECO:0000313" key="2">
    <source>
        <dbReference type="EMBL" id="TDN47260.1"/>
    </source>
</evidence>
<comment type="caution">
    <text evidence="2">The sequence shown here is derived from an EMBL/GenBank/DDBJ whole genome shotgun (WGS) entry which is preliminary data.</text>
</comment>
<sequence>MKTYPSLLFYPLVCLLLAPLAGCGSGESAVAAAPGDCVRIVSAMERLACFDAGAGTPPSRPGAEDANAEVAGVSAPVRQEPEIIALVRRLEMARSPGEEGFRLLQEADSTPAQARVVLSAPALEAPPGQPRMVISCLSNISRLQLLADRPFARNRMEIRLSLDGRPLGGVRPWQVLEDGRLVDAGRGLVAIEQLRQLAQPGEVLRIESDAALVDGLRFDASRLQGLIAVQREACHW</sequence>
<reference evidence="2 3" key="1">
    <citation type="submission" date="2019-03" db="EMBL/GenBank/DDBJ databases">
        <title>Genomic Encyclopedia of Type Strains, Phase IV (KMG-IV): sequencing the most valuable type-strain genomes for metagenomic binning, comparative biology and taxonomic classification.</title>
        <authorList>
            <person name="Goeker M."/>
        </authorList>
    </citation>
    <scope>NUCLEOTIDE SEQUENCE [LARGE SCALE GENOMIC DNA]</scope>
    <source>
        <strain evidence="2 3">DSM 12121</strain>
    </source>
</reference>
<proteinExistence type="predicted"/>
<gene>
    <name evidence="2" type="ORF">C7389_12165</name>
</gene>
<dbReference type="AlphaFoldDB" id="A0A4R6DQH8"/>
<protein>
    <submittedName>
        <fullName evidence="2">Type VI secretion system protein VasI</fullName>
    </submittedName>
</protein>
<dbReference type="EMBL" id="SNVV01000021">
    <property type="protein sequence ID" value="TDN47260.1"/>
    <property type="molecule type" value="Genomic_DNA"/>
</dbReference>
<dbReference type="Proteomes" id="UP000295129">
    <property type="component" value="Unassembled WGS sequence"/>
</dbReference>
<organism evidence="2 3">
    <name type="scientific">Azoarcus indigens</name>
    <dbReference type="NCBI Taxonomy" id="29545"/>
    <lineage>
        <taxon>Bacteria</taxon>
        <taxon>Pseudomonadati</taxon>
        <taxon>Pseudomonadota</taxon>
        <taxon>Betaproteobacteria</taxon>
        <taxon>Rhodocyclales</taxon>
        <taxon>Zoogloeaceae</taxon>
        <taxon>Azoarcus</taxon>
    </lineage>
</organism>
<evidence type="ECO:0000256" key="1">
    <source>
        <dbReference type="SAM" id="SignalP"/>
    </source>
</evidence>
<dbReference type="NCBIfam" id="TIGR03360">
    <property type="entry name" value="VI_minor_1"/>
    <property type="match status" value="1"/>
</dbReference>
<dbReference type="InterPro" id="IPR017738">
    <property type="entry name" value="T6SS-assoc_VCA0118"/>
</dbReference>
<dbReference type="Pfam" id="PF11319">
    <property type="entry name" value="VasI"/>
    <property type="match status" value="1"/>
</dbReference>
<dbReference type="OrthoDB" id="7831428at2"/>